<dbReference type="EMBL" id="CACVBS010000036">
    <property type="protein sequence ID" value="CAA7262703.1"/>
    <property type="molecule type" value="Genomic_DNA"/>
</dbReference>
<evidence type="ECO:0000256" key="1">
    <source>
        <dbReference type="ARBA" id="ARBA00022723"/>
    </source>
</evidence>
<gene>
    <name evidence="6" type="ORF">AAE3_LOCUS4916</name>
</gene>
<evidence type="ECO:0000256" key="4">
    <source>
        <dbReference type="PROSITE-ProRule" id="PRU00134"/>
    </source>
</evidence>
<dbReference type="SUPFAM" id="SSF48403">
    <property type="entry name" value="Ankyrin repeat"/>
    <property type="match status" value="1"/>
</dbReference>
<dbReference type="Gene3D" id="1.25.40.20">
    <property type="entry name" value="Ankyrin repeat-containing domain"/>
    <property type="match status" value="1"/>
</dbReference>
<sequence length="538" mass="60342">MAPKHTYGPQLVVKPSGSLQHSQVNLEKYLPFSKRILPPFVSDGLVAKLKADPLLSPSKHSKLDTLEASTIRLWAVDGRNDLTVNKLGAVTLKPSSFDEACFHENTSRMAHHYAAAYGDILLMHEYLYLGAISDKPDKQGFTPIFLALAGAAILRADITINGYTGPRKITLLRQGPSLLKRFSYIARMLIEQHIDVNQTHCGYSLLYLALLAKDWDTVSLLFEHGARNHLSVKEMKHCVRSNEDRNLFAAAESKKLPKGAERPPRLCPCSSGKPLSECHAAPEVCIHYSPSFLCFCGKDRAYQRCCMSKIAAFESWDAQKQKIVTHIEVFGKDDKLRAAVRRFQALDFDYDDAGNVSSSSKALPFAGLTQENMDKFRKEMLRLNKVDPAFAHGMSKMRFPLPISRSYGARGLRAAHQLNWNAAIEEYIHSGTDPRSRLEIERAAKIGTWGGALIRRCQGPDCTNIEDRDARVFSQCSACQITVYCSQSCQKADWPSHRRECCSPRQSPECLPSQANIMDYLADKLEQSPEYRAYRDGH</sequence>
<feature type="domain" description="MYND-type" evidence="5">
    <location>
        <begin position="462"/>
        <end position="501"/>
    </location>
</feature>
<dbReference type="InterPro" id="IPR002893">
    <property type="entry name" value="Znf_MYND"/>
</dbReference>
<comment type="caution">
    <text evidence="6">The sequence shown here is derived from an EMBL/GenBank/DDBJ whole genome shotgun (WGS) entry which is preliminary data.</text>
</comment>
<dbReference type="OrthoDB" id="432970at2759"/>
<evidence type="ECO:0000313" key="7">
    <source>
        <dbReference type="Proteomes" id="UP000467700"/>
    </source>
</evidence>
<keyword evidence="7" id="KW-1185">Reference proteome</keyword>
<keyword evidence="1" id="KW-0479">Metal-binding</keyword>
<dbReference type="InterPro" id="IPR036770">
    <property type="entry name" value="Ankyrin_rpt-contain_sf"/>
</dbReference>
<name>A0A8S0WHY6_CYCAE</name>
<evidence type="ECO:0000259" key="5">
    <source>
        <dbReference type="PROSITE" id="PS50865"/>
    </source>
</evidence>
<accession>A0A8S0WHY6</accession>
<proteinExistence type="predicted"/>
<protein>
    <recommendedName>
        <fullName evidence="5">MYND-type domain-containing protein</fullName>
    </recommendedName>
</protein>
<evidence type="ECO:0000313" key="6">
    <source>
        <dbReference type="EMBL" id="CAA7262703.1"/>
    </source>
</evidence>
<evidence type="ECO:0000256" key="2">
    <source>
        <dbReference type="ARBA" id="ARBA00022771"/>
    </source>
</evidence>
<dbReference type="PROSITE" id="PS50865">
    <property type="entry name" value="ZF_MYND_2"/>
    <property type="match status" value="1"/>
</dbReference>
<dbReference type="Gene3D" id="6.10.140.2220">
    <property type="match status" value="1"/>
</dbReference>
<evidence type="ECO:0000256" key="3">
    <source>
        <dbReference type="ARBA" id="ARBA00022833"/>
    </source>
</evidence>
<dbReference type="Proteomes" id="UP000467700">
    <property type="component" value="Unassembled WGS sequence"/>
</dbReference>
<reference evidence="6 7" key="1">
    <citation type="submission" date="2020-01" db="EMBL/GenBank/DDBJ databases">
        <authorList>
            <person name="Gupta K D."/>
        </authorList>
    </citation>
    <scope>NUCLEOTIDE SEQUENCE [LARGE SCALE GENOMIC DNA]</scope>
</reference>
<keyword evidence="2 4" id="KW-0863">Zinc-finger</keyword>
<keyword evidence="3" id="KW-0862">Zinc</keyword>
<dbReference type="GO" id="GO:0008270">
    <property type="term" value="F:zinc ion binding"/>
    <property type="evidence" value="ECO:0007669"/>
    <property type="project" value="UniProtKB-KW"/>
</dbReference>
<dbReference type="Pfam" id="PF01753">
    <property type="entry name" value="zf-MYND"/>
    <property type="match status" value="1"/>
</dbReference>
<dbReference type="SUPFAM" id="SSF144232">
    <property type="entry name" value="HIT/MYND zinc finger-like"/>
    <property type="match status" value="1"/>
</dbReference>
<dbReference type="AlphaFoldDB" id="A0A8S0WHY6"/>
<organism evidence="6 7">
    <name type="scientific">Cyclocybe aegerita</name>
    <name type="common">Black poplar mushroom</name>
    <name type="synonym">Agrocybe aegerita</name>
    <dbReference type="NCBI Taxonomy" id="1973307"/>
    <lineage>
        <taxon>Eukaryota</taxon>
        <taxon>Fungi</taxon>
        <taxon>Dikarya</taxon>
        <taxon>Basidiomycota</taxon>
        <taxon>Agaricomycotina</taxon>
        <taxon>Agaricomycetes</taxon>
        <taxon>Agaricomycetidae</taxon>
        <taxon>Agaricales</taxon>
        <taxon>Agaricineae</taxon>
        <taxon>Bolbitiaceae</taxon>
        <taxon>Cyclocybe</taxon>
    </lineage>
</organism>